<feature type="binding site" evidence="2">
    <location>
        <position position="60"/>
    </location>
    <ligand>
        <name>substrate</name>
    </ligand>
</feature>
<gene>
    <name evidence="3" type="ORF">SAMN05444972_103303</name>
</gene>
<feature type="active site" description="Proton acceptor" evidence="2">
    <location>
        <position position="91"/>
    </location>
</feature>
<dbReference type="GO" id="GO:0008834">
    <property type="term" value="F:ditrans,polycis-undecaprenyl-diphosphate synthase [(2E,6E)-farnesyl-diphosphate specific] activity"/>
    <property type="evidence" value="ECO:0007669"/>
    <property type="project" value="TreeGrafter"/>
</dbReference>
<feature type="binding site" evidence="2">
    <location>
        <position position="56"/>
    </location>
    <ligand>
        <name>substrate</name>
    </ligand>
</feature>
<evidence type="ECO:0000256" key="2">
    <source>
        <dbReference type="HAMAP-Rule" id="MF_01139"/>
    </source>
</evidence>
<comment type="similarity">
    <text evidence="2">Belongs to the UPP synthase family.</text>
</comment>
<dbReference type="PANTHER" id="PTHR10291:SF0">
    <property type="entry name" value="DEHYDRODOLICHYL DIPHOSPHATE SYNTHASE 2"/>
    <property type="match status" value="1"/>
</dbReference>
<dbReference type="Proteomes" id="UP000198660">
    <property type="component" value="Unassembled WGS sequence"/>
</dbReference>
<feature type="binding site" evidence="2">
    <location>
        <begin position="217"/>
        <end position="219"/>
    </location>
    <ligand>
        <name>substrate</name>
    </ligand>
</feature>
<dbReference type="EC" id="2.5.1.-" evidence="2"/>
<sequence length="263" mass="30653">MIERLKNWLVGYQKEETQKPGDEERMEVLKKGPMPRHVAMIMDGNGRWAQKRGLPRIAGHRAGMKTVRHITRVADDLGIEALTLYSFSTENWKRPKDEVNYLMGLPEEFLRTDLDELVRRNIRVGMVGREDELPDHTKRAIEGFKEGTKDNTGMILSFALNYGARSELIHATQRIIEDVQSGKMDKEGVSEALFDQYLYTANLPDPDLMIRTSGEVRISNFMLWQLAYSELWFTDELWPDFSRELFYQAIDDFQRRSRRYGAV</sequence>
<dbReference type="Gene3D" id="3.40.1180.10">
    <property type="entry name" value="Decaprenyl diphosphate synthase-like"/>
    <property type="match status" value="1"/>
</dbReference>
<dbReference type="InterPro" id="IPR018520">
    <property type="entry name" value="UPP_synth-like_CS"/>
</dbReference>
<dbReference type="FunFam" id="3.40.1180.10:FF:000001">
    <property type="entry name" value="(2E,6E)-farnesyl-diphosphate-specific ditrans,polycis-undecaprenyl-diphosphate synthase"/>
    <property type="match status" value="1"/>
</dbReference>
<comment type="cofactor">
    <cofactor evidence="2">
        <name>Mg(2+)</name>
        <dbReference type="ChEBI" id="CHEBI:18420"/>
    </cofactor>
    <text evidence="2">Binds 2 magnesium ions per subunit.</text>
</comment>
<evidence type="ECO:0000256" key="1">
    <source>
        <dbReference type="ARBA" id="ARBA00022679"/>
    </source>
</evidence>
<feature type="binding site" evidence="2">
    <location>
        <begin position="44"/>
        <end position="47"/>
    </location>
    <ligand>
        <name>substrate</name>
    </ligand>
</feature>
<dbReference type="GO" id="GO:0000287">
    <property type="term" value="F:magnesium ion binding"/>
    <property type="evidence" value="ECO:0007669"/>
    <property type="project" value="UniProtKB-UniRule"/>
</dbReference>
<dbReference type="CDD" id="cd00475">
    <property type="entry name" value="Cis_IPPS"/>
    <property type="match status" value="1"/>
</dbReference>
<reference evidence="4" key="1">
    <citation type="submission" date="2016-10" db="EMBL/GenBank/DDBJ databases">
        <authorList>
            <person name="Varghese N."/>
            <person name="Submissions S."/>
        </authorList>
    </citation>
    <scope>NUCLEOTIDE SEQUENCE [LARGE SCALE GENOMIC DNA]</scope>
    <source>
        <strain evidence="4">DSM 45789</strain>
    </source>
</reference>
<feature type="binding site" evidence="2">
    <location>
        <position position="211"/>
    </location>
    <ligand>
        <name>substrate</name>
    </ligand>
</feature>
<dbReference type="NCBIfam" id="NF011405">
    <property type="entry name" value="PRK14830.1"/>
    <property type="match status" value="1"/>
</dbReference>
<keyword evidence="1 2" id="KW-0808">Transferase</keyword>
<feature type="binding site" evidence="2">
    <location>
        <begin position="88"/>
        <end position="90"/>
    </location>
    <ligand>
        <name>substrate</name>
    </ligand>
</feature>
<comment type="function">
    <text evidence="2">Catalyzes the condensation of isopentenyl diphosphate (IPP) with allylic pyrophosphates generating different type of terpenoids.</text>
</comment>
<dbReference type="PANTHER" id="PTHR10291">
    <property type="entry name" value="DEHYDRODOLICHYL DIPHOSPHATE SYNTHASE FAMILY MEMBER"/>
    <property type="match status" value="1"/>
</dbReference>
<dbReference type="OrthoDB" id="4191603at2"/>
<feature type="binding site" evidence="2">
    <location>
        <position position="43"/>
    </location>
    <ligand>
        <name>Mg(2+)</name>
        <dbReference type="ChEBI" id="CHEBI:18420"/>
    </ligand>
</feature>
<keyword evidence="4" id="KW-1185">Reference proteome</keyword>
<feature type="binding site" evidence="2">
    <location>
        <position position="92"/>
    </location>
    <ligand>
        <name>substrate</name>
    </ligand>
</feature>
<dbReference type="AlphaFoldDB" id="A0A1I6QQ43"/>
<dbReference type="InterPro" id="IPR036424">
    <property type="entry name" value="UPP_synth-like_sf"/>
</dbReference>
<dbReference type="NCBIfam" id="TIGR00055">
    <property type="entry name" value="uppS"/>
    <property type="match status" value="1"/>
</dbReference>
<proteinExistence type="inferred from homology"/>
<dbReference type="PROSITE" id="PS01066">
    <property type="entry name" value="UPP_SYNTHASE"/>
    <property type="match status" value="1"/>
</dbReference>
<feature type="binding site" evidence="2">
    <location>
        <position position="94"/>
    </location>
    <ligand>
        <name>substrate</name>
    </ligand>
</feature>
<evidence type="ECO:0000313" key="4">
    <source>
        <dbReference type="Proteomes" id="UP000198660"/>
    </source>
</evidence>
<accession>A0A1I6QQ43</accession>
<feature type="binding site" evidence="2">
    <location>
        <position position="230"/>
    </location>
    <ligand>
        <name>Mg(2+)</name>
        <dbReference type="ChEBI" id="CHEBI:18420"/>
    </ligand>
</feature>
<dbReference type="Pfam" id="PF01255">
    <property type="entry name" value="Prenyltransf"/>
    <property type="match status" value="1"/>
</dbReference>
<dbReference type="EMBL" id="FPAA01000003">
    <property type="protein sequence ID" value="SFS54502.1"/>
    <property type="molecule type" value="Genomic_DNA"/>
</dbReference>
<protein>
    <recommendedName>
        <fullName evidence="2">Isoprenyl transferase</fullName>
        <ecNumber evidence="2">2.5.1.-</ecNumber>
    </recommendedName>
</protein>
<feature type="active site" evidence="2">
    <location>
        <position position="43"/>
    </location>
</feature>
<dbReference type="RefSeq" id="WP_091835282.1">
    <property type="nucleotide sequence ID" value="NZ_FPAA01000003.1"/>
</dbReference>
<dbReference type="GO" id="GO:0005829">
    <property type="term" value="C:cytosol"/>
    <property type="evidence" value="ECO:0007669"/>
    <property type="project" value="TreeGrafter"/>
</dbReference>
<keyword evidence="2" id="KW-0479">Metal-binding</keyword>
<name>A0A1I6QQ43_9BACL</name>
<comment type="subunit">
    <text evidence="2">Homodimer.</text>
</comment>
<evidence type="ECO:0000313" key="3">
    <source>
        <dbReference type="EMBL" id="SFS54502.1"/>
    </source>
</evidence>
<dbReference type="SUPFAM" id="SSF64005">
    <property type="entry name" value="Undecaprenyl diphosphate synthase"/>
    <property type="match status" value="1"/>
</dbReference>
<dbReference type="GO" id="GO:0016094">
    <property type="term" value="P:polyprenol biosynthetic process"/>
    <property type="evidence" value="ECO:0007669"/>
    <property type="project" value="TreeGrafter"/>
</dbReference>
<dbReference type="HAMAP" id="MF_01139">
    <property type="entry name" value="ISPT"/>
    <property type="match status" value="1"/>
</dbReference>
<dbReference type="GO" id="GO:0030145">
    <property type="term" value="F:manganese ion binding"/>
    <property type="evidence" value="ECO:0007669"/>
    <property type="project" value="TreeGrafter"/>
</dbReference>
<feature type="binding site" evidence="2">
    <location>
        <position position="48"/>
    </location>
    <ligand>
        <name>substrate</name>
    </ligand>
</feature>
<organism evidence="3 4">
    <name type="scientific">Marininema halotolerans</name>
    <dbReference type="NCBI Taxonomy" id="1155944"/>
    <lineage>
        <taxon>Bacteria</taxon>
        <taxon>Bacillati</taxon>
        <taxon>Bacillota</taxon>
        <taxon>Bacilli</taxon>
        <taxon>Bacillales</taxon>
        <taxon>Thermoactinomycetaceae</taxon>
        <taxon>Marininema</taxon>
    </lineage>
</organism>
<keyword evidence="2" id="KW-0460">Magnesium</keyword>
<dbReference type="InterPro" id="IPR001441">
    <property type="entry name" value="UPP_synth-like"/>
</dbReference>